<evidence type="ECO:0000259" key="3">
    <source>
        <dbReference type="PROSITE" id="PS01031"/>
    </source>
</evidence>
<dbReference type="InterPro" id="IPR008978">
    <property type="entry name" value="HSP20-like_chaperone"/>
</dbReference>
<dbReference type="Pfam" id="PF00011">
    <property type="entry name" value="HSP20"/>
    <property type="match status" value="1"/>
</dbReference>
<dbReference type="PANTHER" id="PTHR45640">
    <property type="entry name" value="HEAT SHOCK PROTEIN HSP-12.2-RELATED"/>
    <property type="match status" value="1"/>
</dbReference>
<dbReference type="PANTHER" id="PTHR45640:SF7">
    <property type="entry name" value="HEAT SHOCK PROTEIN BETA-1"/>
    <property type="match status" value="1"/>
</dbReference>
<dbReference type="GO" id="GO:0005737">
    <property type="term" value="C:cytoplasm"/>
    <property type="evidence" value="ECO:0007669"/>
    <property type="project" value="TreeGrafter"/>
</dbReference>
<protein>
    <submittedName>
        <fullName evidence="4">Heat shock protein family B (small) member 1</fullName>
    </submittedName>
</protein>
<dbReference type="GO" id="GO:0042026">
    <property type="term" value="P:protein refolding"/>
    <property type="evidence" value="ECO:0007669"/>
    <property type="project" value="TreeGrafter"/>
</dbReference>
<dbReference type="Proteomes" id="UP000694621">
    <property type="component" value="Unplaced"/>
</dbReference>
<comment type="similarity">
    <text evidence="1 2">Belongs to the small heat shock protein (HSP20) family.</text>
</comment>
<dbReference type="OrthoDB" id="10060792at2759"/>
<dbReference type="InterPro" id="IPR001436">
    <property type="entry name" value="Alpha-crystallin/sHSP_animal"/>
</dbReference>
<evidence type="ECO:0000256" key="2">
    <source>
        <dbReference type="RuleBase" id="RU003616"/>
    </source>
</evidence>
<sequence>MTEKQVPFTLLRQSSWDPFHDWHGSRIFDQAFGMPVLPGELLCWPSSHWPGYLRPPGSTGLFSLFPQSLTPGMLAHQLSGGVTTSRDQWKVCVDVKQFTPEELTVKTKDGMVEISGKHEERRDEHGYISRCFTRKYALPPGVDTEKVNSSLSPEGVLTIEAPIPKPVIQDAEKSIPVTKGDCEIV</sequence>
<organism evidence="4 5">
    <name type="scientific">Astyanax mexicanus</name>
    <name type="common">Blind cave fish</name>
    <name type="synonym">Astyanax fasciatus mexicanus</name>
    <dbReference type="NCBI Taxonomy" id="7994"/>
    <lineage>
        <taxon>Eukaryota</taxon>
        <taxon>Metazoa</taxon>
        <taxon>Chordata</taxon>
        <taxon>Craniata</taxon>
        <taxon>Vertebrata</taxon>
        <taxon>Euteleostomi</taxon>
        <taxon>Actinopterygii</taxon>
        <taxon>Neopterygii</taxon>
        <taxon>Teleostei</taxon>
        <taxon>Ostariophysi</taxon>
        <taxon>Characiformes</taxon>
        <taxon>Characoidei</taxon>
        <taxon>Acestrorhamphidae</taxon>
        <taxon>Acestrorhamphinae</taxon>
        <taxon>Astyanax</taxon>
    </lineage>
</organism>
<dbReference type="GO" id="GO:0043066">
    <property type="term" value="P:negative regulation of apoptotic process"/>
    <property type="evidence" value="ECO:0007669"/>
    <property type="project" value="TreeGrafter"/>
</dbReference>
<evidence type="ECO:0000313" key="4">
    <source>
        <dbReference type="Ensembl" id="ENSAMXP00005052170.1"/>
    </source>
</evidence>
<proteinExistence type="inferred from homology"/>
<dbReference type="Gene3D" id="2.60.40.790">
    <property type="match status" value="1"/>
</dbReference>
<dbReference type="GO" id="GO:0009408">
    <property type="term" value="P:response to heat"/>
    <property type="evidence" value="ECO:0007669"/>
    <property type="project" value="TreeGrafter"/>
</dbReference>
<dbReference type="AlphaFoldDB" id="A0A8B9LQP3"/>
<dbReference type="GO" id="GO:0051082">
    <property type="term" value="F:unfolded protein binding"/>
    <property type="evidence" value="ECO:0007669"/>
    <property type="project" value="TreeGrafter"/>
</dbReference>
<dbReference type="SUPFAM" id="SSF49764">
    <property type="entry name" value="HSP20-like chaperones"/>
    <property type="match status" value="1"/>
</dbReference>
<dbReference type="InterPro" id="IPR002068">
    <property type="entry name" value="A-crystallin/Hsp20_dom"/>
</dbReference>
<feature type="domain" description="SHSP" evidence="3">
    <location>
        <begin position="69"/>
        <end position="178"/>
    </location>
</feature>
<dbReference type="PRINTS" id="PR00299">
    <property type="entry name" value="ACRYSTALLIN"/>
</dbReference>
<dbReference type="Ensembl" id="ENSAMXT00005056458.1">
    <property type="protein sequence ID" value="ENSAMXP00005052170.1"/>
    <property type="gene ID" value="ENSAMXG00005023502.1"/>
</dbReference>
<evidence type="ECO:0000256" key="1">
    <source>
        <dbReference type="PROSITE-ProRule" id="PRU00285"/>
    </source>
</evidence>
<evidence type="ECO:0000313" key="5">
    <source>
        <dbReference type="Proteomes" id="UP000694621"/>
    </source>
</evidence>
<dbReference type="PROSITE" id="PS01031">
    <property type="entry name" value="SHSP"/>
    <property type="match status" value="1"/>
</dbReference>
<name>A0A8B9LQP3_ASTMX</name>
<dbReference type="GO" id="GO:0005634">
    <property type="term" value="C:nucleus"/>
    <property type="evidence" value="ECO:0007669"/>
    <property type="project" value="TreeGrafter"/>
</dbReference>
<reference evidence="4" key="1">
    <citation type="submission" date="2025-08" db="UniProtKB">
        <authorList>
            <consortium name="Ensembl"/>
        </authorList>
    </citation>
    <scope>IDENTIFICATION</scope>
</reference>
<accession>A0A8B9LQP3</accession>